<feature type="compositionally biased region" description="Low complexity" evidence="1">
    <location>
        <begin position="421"/>
        <end position="438"/>
    </location>
</feature>
<protein>
    <recommendedName>
        <fullName evidence="5">Accumulation-associated protein</fullName>
    </recommendedName>
</protein>
<proteinExistence type="predicted"/>
<dbReference type="AlphaFoldDB" id="A0A6A5QDN4"/>
<feature type="compositionally biased region" description="Low complexity" evidence="1">
    <location>
        <begin position="381"/>
        <end position="393"/>
    </location>
</feature>
<evidence type="ECO:0008006" key="5">
    <source>
        <dbReference type="Google" id="ProtNLM"/>
    </source>
</evidence>
<evidence type="ECO:0000313" key="3">
    <source>
        <dbReference type="EMBL" id="KAF1912564.1"/>
    </source>
</evidence>
<feature type="region of interest" description="Disordered" evidence="1">
    <location>
        <begin position="98"/>
        <end position="127"/>
    </location>
</feature>
<reference evidence="3" key="1">
    <citation type="journal article" date="2020" name="Stud. Mycol.">
        <title>101 Dothideomycetes genomes: a test case for predicting lifestyles and emergence of pathogens.</title>
        <authorList>
            <person name="Haridas S."/>
            <person name="Albert R."/>
            <person name="Binder M."/>
            <person name="Bloem J."/>
            <person name="Labutti K."/>
            <person name="Salamov A."/>
            <person name="Andreopoulos B."/>
            <person name="Baker S."/>
            <person name="Barry K."/>
            <person name="Bills G."/>
            <person name="Bluhm B."/>
            <person name="Cannon C."/>
            <person name="Castanera R."/>
            <person name="Culley D."/>
            <person name="Daum C."/>
            <person name="Ezra D."/>
            <person name="Gonzalez J."/>
            <person name="Henrissat B."/>
            <person name="Kuo A."/>
            <person name="Liang C."/>
            <person name="Lipzen A."/>
            <person name="Lutzoni F."/>
            <person name="Magnuson J."/>
            <person name="Mondo S."/>
            <person name="Nolan M."/>
            <person name="Ohm R."/>
            <person name="Pangilinan J."/>
            <person name="Park H.-J."/>
            <person name="Ramirez L."/>
            <person name="Alfaro M."/>
            <person name="Sun H."/>
            <person name="Tritt A."/>
            <person name="Yoshinaga Y."/>
            <person name="Zwiers L.-H."/>
            <person name="Turgeon B."/>
            <person name="Goodwin S."/>
            <person name="Spatafora J."/>
            <person name="Crous P."/>
            <person name="Grigoriev I."/>
        </authorList>
    </citation>
    <scope>NUCLEOTIDE SEQUENCE</scope>
    <source>
        <strain evidence="3">HMLAC05119</strain>
    </source>
</reference>
<sequence>MHSNIMTLALCVLAVPVPVTARPHVHALSQRSIEPVARVAHPISLRRRNQRAQLQQISCETAPAAEAGKEAVVVEKGAAAAEKNKEAAAGEIEAAAGDKEAVAGGEEAAAGGEEAAAGGEEAAAGEEEANANEIEIESAFDAGVPVEGGDLKQDLVFTPSTVGKFEFEFQSAAADDITVTENVGAAAAAPPTGFEAVEPNSYTVALAVSKGAGLTLSKIDYIFDAAAAGLAGKDVTQAQVGKLCAETGSFVISETLGELEFEVEENEVTLNLNKNITAEGQWGIFLPIALAGAAEGAAGAAEKEKAALAEKEKAAAGAVHEVAQQEQAALEASEKEKVAMEAAEKEKVALEAAQKEKAVLEAEAAQKEEAVLEAAQKEEAAAPAAHEVAQQEKAAAEKVQKEKAAAENVQQEKAAPAMPHEVAQAAPAVEAAQVMGQH</sequence>
<keyword evidence="4" id="KW-1185">Reference proteome</keyword>
<feature type="signal peptide" evidence="2">
    <location>
        <begin position="1"/>
        <end position="21"/>
    </location>
</feature>
<feature type="region of interest" description="Disordered" evidence="1">
    <location>
        <begin position="376"/>
        <end position="438"/>
    </location>
</feature>
<keyword evidence="2" id="KW-0732">Signal</keyword>
<gene>
    <name evidence="3" type="ORF">BDU57DRAFT_370319</name>
</gene>
<feature type="compositionally biased region" description="Basic and acidic residues" evidence="1">
    <location>
        <begin position="394"/>
        <end position="405"/>
    </location>
</feature>
<feature type="chain" id="PRO_5025536312" description="Accumulation-associated protein" evidence="2">
    <location>
        <begin position="22"/>
        <end position="438"/>
    </location>
</feature>
<dbReference type="EMBL" id="ML979140">
    <property type="protein sequence ID" value="KAF1912564.1"/>
    <property type="molecule type" value="Genomic_DNA"/>
</dbReference>
<organism evidence="3 4">
    <name type="scientific">Ampelomyces quisqualis</name>
    <name type="common">Powdery mildew agent</name>
    <dbReference type="NCBI Taxonomy" id="50730"/>
    <lineage>
        <taxon>Eukaryota</taxon>
        <taxon>Fungi</taxon>
        <taxon>Dikarya</taxon>
        <taxon>Ascomycota</taxon>
        <taxon>Pezizomycotina</taxon>
        <taxon>Dothideomycetes</taxon>
        <taxon>Pleosporomycetidae</taxon>
        <taxon>Pleosporales</taxon>
        <taxon>Pleosporineae</taxon>
        <taxon>Phaeosphaeriaceae</taxon>
        <taxon>Ampelomyces</taxon>
    </lineage>
</organism>
<name>A0A6A5QDN4_AMPQU</name>
<accession>A0A6A5QDN4</accession>
<evidence type="ECO:0000313" key="4">
    <source>
        <dbReference type="Proteomes" id="UP000800096"/>
    </source>
</evidence>
<evidence type="ECO:0000256" key="2">
    <source>
        <dbReference type="SAM" id="SignalP"/>
    </source>
</evidence>
<dbReference type="OrthoDB" id="3014608at2759"/>
<evidence type="ECO:0000256" key="1">
    <source>
        <dbReference type="SAM" id="MobiDB-lite"/>
    </source>
</evidence>
<feature type="compositionally biased region" description="Low complexity" evidence="1">
    <location>
        <begin position="102"/>
        <end position="122"/>
    </location>
</feature>
<dbReference type="Proteomes" id="UP000800096">
    <property type="component" value="Unassembled WGS sequence"/>
</dbReference>